<evidence type="ECO:0000256" key="1">
    <source>
        <dbReference type="ARBA" id="ARBA00004240"/>
    </source>
</evidence>
<evidence type="ECO:0000256" key="3">
    <source>
        <dbReference type="ARBA" id="ARBA00004555"/>
    </source>
</evidence>
<feature type="signal peptide" evidence="21">
    <location>
        <begin position="1"/>
        <end position="22"/>
    </location>
</feature>
<dbReference type="eggNOG" id="COG2234">
    <property type="taxonomic scope" value="Bacteria"/>
</dbReference>
<dbReference type="AlphaFoldDB" id="F4CBG1"/>
<evidence type="ECO:0000256" key="11">
    <source>
        <dbReference type="ARBA" id="ARBA00022801"/>
    </source>
</evidence>
<dbReference type="InterPro" id="IPR039866">
    <property type="entry name" value="CPQ"/>
</dbReference>
<organism evidence="23">
    <name type="scientific">Sphingobacterium sp. (strain 21)</name>
    <dbReference type="NCBI Taxonomy" id="743722"/>
    <lineage>
        <taxon>Bacteria</taxon>
        <taxon>Pseudomonadati</taxon>
        <taxon>Bacteroidota</taxon>
        <taxon>Sphingobacteriia</taxon>
        <taxon>Sphingobacteriales</taxon>
        <taxon>Sphingobacteriaceae</taxon>
        <taxon>Sphingobacterium</taxon>
    </lineage>
</organism>
<keyword evidence="10 21" id="KW-0732">Signal</keyword>
<dbReference type="KEGG" id="shg:Sph21_0833"/>
<evidence type="ECO:0000256" key="15">
    <source>
        <dbReference type="ARBA" id="ARBA00023049"/>
    </source>
</evidence>
<sequence>MRHMKYWICVAAVFLLFKNLSAQTTHEDKKATIAHFFNESLTNAPIPAHLHDLTKQIGHRISGSPQAEAAVHWIKMQLEALRPDSVYLQAVNIPVWKRGPKEKAFIQTTGHSLQQMQVLALGGSVATKGTLRAEVVEVKSWAELSALPADKVKGKFVFYNRAMDPTKIDPFEAYLEAVDQRSIGAIEAAKKGAVGALVRSLTLAKDDYPHTGAMQYANGISKIPAAALGTRSADLLSQKLKDHPALRFSLEMHCSTLPEIVSNNVIAEITGAEFPDEFITIGAHIDSWDVGEGASDDATGIVQTIEALRLFKTLASKPKRSIRFIFYMNEESGAHGGSKYASAARENEEKHLASIESDAGGFQPVGFRIDGDPQAVDQITAYSSLLSQYGMGRILPKHRGVDIVAMKDLSKVLLSLDCESHRLFDIHHSELDTLDKLNYREVTLGAVAMTVMAFLISEYGL</sequence>
<keyword evidence="14" id="KW-0333">Golgi apparatus</keyword>
<comment type="subunit">
    <text evidence="19">Homodimer. The monomeric form is inactive while the homodimer is active.</text>
</comment>
<dbReference type="Gene3D" id="3.40.630.10">
    <property type="entry name" value="Zn peptidases"/>
    <property type="match status" value="1"/>
</dbReference>
<dbReference type="GO" id="GO:0046872">
    <property type="term" value="F:metal ion binding"/>
    <property type="evidence" value="ECO:0007669"/>
    <property type="project" value="UniProtKB-KW"/>
</dbReference>
<dbReference type="GO" id="GO:0006508">
    <property type="term" value="P:proteolysis"/>
    <property type="evidence" value="ECO:0007669"/>
    <property type="project" value="UniProtKB-KW"/>
</dbReference>
<evidence type="ECO:0000256" key="20">
    <source>
        <dbReference type="ARBA" id="ARBA00033328"/>
    </source>
</evidence>
<evidence type="ECO:0000256" key="8">
    <source>
        <dbReference type="ARBA" id="ARBA00022670"/>
    </source>
</evidence>
<feature type="chain" id="PRO_5003307626" description="Carboxypeptidase Q" evidence="21">
    <location>
        <begin position="23"/>
        <end position="461"/>
    </location>
</feature>
<evidence type="ECO:0000256" key="2">
    <source>
        <dbReference type="ARBA" id="ARBA00004371"/>
    </source>
</evidence>
<dbReference type="STRING" id="743722.Sph21_0833"/>
<evidence type="ECO:0000256" key="13">
    <source>
        <dbReference type="ARBA" id="ARBA00022833"/>
    </source>
</evidence>
<dbReference type="EMBL" id="CP002584">
    <property type="protein sequence ID" value="ADZ77409.1"/>
    <property type="molecule type" value="Genomic_DNA"/>
</dbReference>
<keyword evidence="16" id="KW-0865">Zymogen</keyword>
<keyword evidence="13" id="KW-0862">Zinc</keyword>
<evidence type="ECO:0000256" key="5">
    <source>
        <dbReference type="ARBA" id="ARBA00014116"/>
    </source>
</evidence>
<comment type="subcellular location">
    <subcellularLocation>
        <location evidence="1">Endoplasmic reticulum</location>
    </subcellularLocation>
    <subcellularLocation>
        <location evidence="3">Golgi apparatus</location>
    </subcellularLocation>
    <subcellularLocation>
        <location evidence="2">Lysosome</location>
    </subcellularLocation>
    <subcellularLocation>
        <location evidence="4">Secreted</location>
    </subcellularLocation>
</comment>
<keyword evidence="12" id="KW-0256">Endoplasmic reticulum</keyword>
<feature type="domain" description="Peptidase M28" evidence="22">
    <location>
        <begin position="264"/>
        <end position="384"/>
    </location>
</feature>
<dbReference type="HOGENOM" id="CLU_033697_1_1_10"/>
<evidence type="ECO:0000256" key="12">
    <source>
        <dbReference type="ARBA" id="ARBA00022824"/>
    </source>
</evidence>
<dbReference type="Pfam" id="PF04389">
    <property type="entry name" value="Peptidase_M28"/>
    <property type="match status" value="1"/>
</dbReference>
<dbReference type="SUPFAM" id="SSF53187">
    <property type="entry name" value="Zn-dependent exopeptidases"/>
    <property type="match status" value="1"/>
</dbReference>
<keyword evidence="18" id="KW-0458">Lysosome</keyword>
<dbReference type="PANTHER" id="PTHR12053">
    <property type="entry name" value="PROTEASE FAMILY M28 PLASMA GLUTAMATE CARBOXYPEPTIDASE-RELATED"/>
    <property type="match status" value="1"/>
</dbReference>
<dbReference type="PANTHER" id="PTHR12053:SF3">
    <property type="entry name" value="CARBOXYPEPTIDASE Q"/>
    <property type="match status" value="1"/>
</dbReference>
<keyword evidence="6" id="KW-0964">Secreted</keyword>
<dbReference type="GO" id="GO:0005576">
    <property type="term" value="C:extracellular region"/>
    <property type="evidence" value="ECO:0007669"/>
    <property type="project" value="UniProtKB-SubCell"/>
</dbReference>
<keyword evidence="9" id="KW-0479">Metal-binding</keyword>
<keyword evidence="7" id="KW-0121">Carboxypeptidase</keyword>
<evidence type="ECO:0000256" key="19">
    <source>
        <dbReference type="ARBA" id="ARBA00025833"/>
    </source>
</evidence>
<evidence type="ECO:0000256" key="6">
    <source>
        <dbReference type="ARBA" id="ARBA00022525"/>
    </source>
</evidence>
<keyword evidence="17" id="KW-0325">Glycoprotein</keyword>
<keyword evidence="8" id="KW-0645">Protease</keyword>
<keyword evidence="15" id="KW-0482">Metalloprotease</keyword>
<evidence type="ECO:0000313" key="23">
    <source>
        <dbReference type="EMBL" id="ADZ77409.1"/>
    </source>
</evidence>
<evidence type="ECO:0000256" key="7">
    <source>
        <dbReference type="ARBA" id="ARBA00022645"/>
    </source>
</evidence>
<dbReference type="GO" id="GO:0070573">
    <property type="term" value="F:metallodipeptidase activity"/>
    <property type="evidence" value="ECO:0007669"/>
    <property type="project" value="InterPro"/>
</dbReference>
<dbReference type="InterPro" id="IPR007484">
    <property type="entry name" value="Peptidase_M28"/>
</dbReference>
<dbReference type="PATRIC" id="fig|743722.3.peg.893"/>
<evidence type="ECO:0000256" key="18">
    <source>
        <dbReference type="ARBA" id="ARBA00023228"/>
    </source>
</evidence>
<accession>F4CBG1</accession>
<evidence type="ECO:0000256" key="9">
    <source>
        <dbReference type="ARBA" id="ARBA00022723"/>
    </source>
</evidence>
<gene>
    <name evidence="23" type="ordered locus">Sph21_0833</name>
</gene>
<evidence type="ECO:0000256" key="16">
    <source>
        <dbReference type="ARBA" id="ARBA00023145"/>
    </source>
</evidence>
<reference evidence="23" key="1">
    <citation type="submission" date="2011-03" db="EMBL/GenBank/DDBJ databases">
        <title>Complete sequence of Sphingobacterium sp. 21.</title>
        <authorList>
            <consortium name="US DOE Joint Genome Institute"/>
            <person name="Lucas S."/>
            <person name="Copeland A."/>
            <person name="Lapidus A."/>
            <person name="Cheng J.-F."/>
            <person name="Goodwin L."/>
            <person name="Pitluck S."/>
            <person name="Davenport K."/>
            <person name="Detter J.C."/>
            <person name="Han C."/>
            <person name="Tapia R."/>
            <person name="Land M."/>
            <person name="Hauser L."/>
            <person name="Kyrpides N."/>
            <person name="Ivanova N."/>
            <person name="Ovchinnikova G."/>
            <person name="Pagani I."/>
            <person name="Siebers A.K."/>
            <person name="Allgaier M."/>
            <person name="Thelen M.P."/>
            <person name="Hugenholtz P."/>
            <person name="Woyke T."/>
        </authorList>
    </citation>
    <scope>NUCLEOTIDE SEQUENCE</scope>
    <source>
        <strain evidence="23">21</strain>
    </source>
</reference>
<protein>
    <recommendedName>
        <fullName evidence="5">Carboxypeptidase Q</fullName>
    </recommendedName>
    <alternativeName>
        <fullName evidence="20">Plasma glutamate carboxypeptidase</fullName>
    </alternativeName>
</protein>
<name>F4CBG1_SPHS2</name>
<evidence type="ECO:0000259" key="22">
    <source>
        <dbReference type="Pfam" id="PF04389"/>
    </source>
</evidence>
<keyword evidence="11" id="KW-0378">Hydrolase</keyword>
<evidence type="ECO:0000256" key="10">
    <source>
        <dbReference type="ARBA" id="ARBA00022729"/>
    </source>
</evidence>
<evidence type="ECO:0000256" key="21">
    <source>
        <dbReference type="SAM" id="SignalP"/>
    </source>
</evidence>
<dbReference type="GO" id="GO:0005764">
    <property type="term" value="C:lysosome"/>
    <property type="evidence" value="ECO:0007669"/>
    <property type="project" value="UniProtKB-SubCell"/>
</dbReference>
<evidence type="ECO:0000256" key="14">
    <source>
        <dbReference type="ARBA" id="ARBA00023034"/>
    </source>
</evidence>
<dbReference type="Gene3D" id="3.50.30.30">
    <property type="match status" value="1"/>
</dbReference>
<evidence type="ECO:0000256" key="17">
    <source>
        <dbReference type="ARBA" id="ARBA00023180"/>
    </source>
</evidence>
<evidence type="ECO:0000256" key="4">
    <source>
        <dbReference type="ARBA" id="ARBA00004613"/>
    </source>
</evidence>
<dbReference type="GO" id="GO:0004180">
    <property type="term" value="F:carboxypeptidase activity"/>
    <property type="evidence" value="ECO:0007669"/>
    <property type="project" value="UniProtKB-KW"/>
</dbReference>
<proteinExistence type="predicted"/>